<keyword evidence="2" id="KW-0238">DNA-binding</keyword>
<evidence type="ECO:0000313" key="6">
    <source>
        <dbReference type="Proteomes" id="UP001606210"/>
    </source>
</evidence>
<keyword evidence="6" id="KW-1185">Reference proteome</keyword>
<dbReference type="InterPro" id="IPR013762">
    <property type="entry name" value="Integrase-like_cat_sf"/>
</dbReference>
<dbReference type="PROSITE" id="PS51898">
    <property type="entry name" value="TYR_RECOMBINASE"/>
    <property type="match status" value="1"/>
</dbReference>
<evidence type="ECO:0000256" key="3">
    <source>
        <dbReference type="ARBA" id="ARBA00023172"/>
    </source>
</evidence>
<dbReference type="Gene3D" id="1.10.150.130">
    <property type="match status" value="1"/>
</dbReference>
<sequence length="417" mass="45846">MDPICALNPLARAWLLDGPLASHLTAYLALLERGHYATGTTTTYARALAHFAHWMALSRLEAMQLDEASVAEFLNDHLPRCDCDATALRTAADLRAGLGHLMRLLRALRVIPEPLLPTGPIAEELCRYDTHMRDARGLAAGTREGRLSLVNRLLLSKFSGRVFAFQELQPQDVRDFIAQELQRVSTVSHASAIAASLRAYLRYRSTCGDVVAGLLGVISSPARWALASLPRALTEDELQRLLMQCGQTHSAPMRLLAMVHLASDLGLRVGEIAALELHDIDWSRGTLTLRRTKSHRQDVLPLPMAAGTALANYLRHERPNSTLATVFVRRHAPHDQPVGVDAVRAAVGRAMRRAGIARGYTHVLRHTLACRLVNSGGSIKEVADVLRHRSLNTSLIYAKLDRHHLDEVALPWPGSAA</sequence>
<proteinExistence type="predicted"/>
<keyword evidence="1" id="KW-0229">DNA integration</keyword>
<evidence type="ECO:0000256" key="1">
    <source>
        <dbReference type="ARBA" id="ARBA00022908"/>
    </source>
</evidence>
<name>A0ABW7FC85_9BURK</name>
<evidence type="ECO:0000259" key="4">
    <source>
        <dbReference type="PROSITE" id="PS51898"/>
    </source>
</evidence>
<dbReference type="EMBL" id="JBIGHV010000010">
    <property type="protein sequence ID" value="MFG6432998.1"/>
    <property type="molecule type" value="Genomic_DNA"/>
</dbReference>
<protein>
    <submittedName>
        <fullName evidence="5">Tyrosine-type recombinase/integrase</fullName>
    </submittedName>
</protein>
<dbReference type="Gene3D" id="1.10.443.10">
    <property type="entry name" value="Intergrase catalytic core"/>
    <property type="match status" value="1"/>
</dbReference>
<keyword evidence="3" id="KW-0233">DNA recombination</keyword>
<dbReference type="RefSeq" id="WP_394483316.1">
    <property type="nucleotide sequence ID" value="NZ_JBIGHV010000010.1"/>
</dbReference>
<dbReference type="InterPro" id="IPR050090">
    <property type="entry name" value="Tyrosine_recombinase_XerCD"/>
</dbReference>
<reference evidence="5 6" key="1">
    <citation type="submission" date="2024-08" db="EMBL/GenBank/DDBJ databases">
        <authorList>
            <person name="Lu H."/>
        </authorList>
    </citation>
    <scope>NUCLEOTIDE SEQUENCE [LARGE SCALE GENOMIC DNA]</scope>
    <source>
        <strain evidence="5 6">LYH14W</strain>
    </source>
</reference>
<dbReference type="InterPro" id="IPR010998">
    <property type="entry name" value="Integrase_recombinase_N"/>
</dbReference>
<dbReference type="PANTHER" id="PTHR30349">
    <property type="entry name" value="PHAGE INTEGRASE-RELATED"/>
    <property type="match status" value="1"/>
</dbReference>
<dbReference type="PANTHER" id="PTHR30349:SF90">
    <property type="entry name" value="TYROSINE RECOMBINASE XERD"/>
    <property type="match status" value="1"/>
</dbReference>
<evidence type="ECO:0000256" key="2">
    <source>
        <dbReference type="ARBA" id="ARBA00023125"/>
    </source>
</evidence>
<dbReference type="SUPFAM" id="SSF47823">
    <property type="entry name" value="lambda integrase-like, N-terminal domain"/>
    <property type="match status" value="1"/>
</dbReference>
<dbReference type="InterPro" id="IPR002104">
    <property type="entry name" value="Integrase_catalytic"/>
</dbReference>
<organism evidence="5 6">
    <name type="scientific">Pelomonas parva</name>
    <dbReference type="NCBI Taxonomy" id="3299032"/>
    <lineage>
        <taxon>Bacteria</taxon>
        <taxon>Pseudomonadati</taxon>
        <taxon>Pseudomonadota</taxon>
        <taxon>Betaproteobacteria</taxon>
        <taxon>Burkholderiales</taxon>
        <taxon>Sphaerotilaceae</taxon>
        <taxon>Roseateles</taxon>
    </lineage>
</organism>
<dbReference type="InterPro" id="IPR011010">
    <property type="entry name" value="DNA_brk_join_enz"/>
</dbReference>
<feature type="domain" description="Tyr recombinase" evidence="4">
    <location>
        <begin position="228"/>
        <end position="410"/>
    </location>
</feature>
<dbReference type="Pfam" id="PF00589">
    <property type="entry name" value="Phage_integrase"/>
    <property type="match status" value="1"/>
</dbReference>
<dbReference type="SUPFAM" id="SSF56349">
    <property type="entry name" value="DNA breaking-rejoining enzymes"/>
    <property type="match status" value="1"/>
</dbReference>
<gene>
    <name evidence="5" type="ORF">ACG00Y_23995</name>
</gene>
<evidence type="ECO:0000313" key="5">
    <source>
        <dbReference type="EMBL" id="MFG6432998.1"/>
    </source>
</evidence>
<dbReference type="Proteomes" id="UP001606210">
    <property type="component" value="Unassembled WGS sequence"/>
</dbReference>
<comment type="caution">
    <text evidence="5">The sequence shown here is derived from an EMBL/GenBank/DDBJ whole genome shotgun (WGS) entry which is preliminary data.</text>
</comment>
<accession>A0ABW7FC85</accession>